<organism evidence="4 5">
    <name type="scientific">Thiohalospira halophila DSM 15071</name>
    <dbReference type="NCBI Taxonomy" id="1123397"/>
    <lineage>
        <taxon>Bacteria</taxon>
        <taxon>Pseudomonadati</taxon>
        <taxon>Pseudomonadota</taxon>
        <taxon>Gammaproteobacteria</taxon>
        <taxon>Thiohalospirales</taxon>
        <taxon>Thiohalospiraceae</taxon>
        <taxon>Thiohalospira</taxon>
    </lineage>
</organism>
<name>A0A1I1RFT5_9GAMM</name>
<dbReference type="InterPro" id="IPR050595">
    <property type="entry name" value="Bact_response_regulator"/>
</dbReference>
<keyword evidence="1 2" id="KW-0597">Phosphoprotein</keyword>
<dbReference type="EMBL" id="FOMJ01000004">
    <property type="protein sequence ID" value="SFD33169.1"/>
    <property type="molecule type" value="Genomic_DNA"/>
</dbReference>
<proteinExistence type="predicted"/>
<dbReference type="PANTHER" id="PTHR44591:SF3">
    <property type="entry name" value="RESPONSE REGULATORY DOMAIN-CONTAINING PROTEIN"/>
    <property type="match status" value="1"/>
</dbReference>
<dbReference type="Gene3D" id="3.40.50.2300">
    <property type="match status" value="1"/>
</dbReference>
<sequence length="120" mass="12380">MHILLVEDDPDIAAIARMALEEVGGLAVTVAADGRSGVEVAREAAPDLAVLDDMLPDGDGPGTLAALREVPGLEGLRAVYLTANTGDTDRLSGPGVLGIIDKPFDPMGLADRLRDLAGHE</sequence>
<dbReference type="RefSeq" id="WP_093428091.1">
    <property type="nucleotide sequence ID" value="NZ_FOMJ01000004.1"/>
</dbReference>
<dbReference type="SUPFAM" id="SSF52172">
    <property type="entry name" value="CheY-like"/>
    <property type="match status" value="1"/>
</dbReference>
<dbReference type="PROSITE" id="PS50110">
    <property type="entry name" value="RESPONSE_REGULATORY"/>
    <property type="match status" value="1"/>
</dbReference>
<dbReference type="SMART" id="SM00448">
    <property type="entry name" value="REC"/>
    <property type="match status" value="1"/>
</dbReference>
<evidence type="ECO:0000256" key="1">
    <source>
        <dbReference type="ARBA" id="ARBA00022553"/>
    </source>
</evidence>
<gene>
    <name evidence="4" type="ORF">SAMN05660831_01443</name>
</gene>
<dbReference type="InterPro" id="IPR001789">
    <property type="entry name" value="Sig_transdc_resp-reg_receiver"/>
</dbReference>
<dbReference type="AlphaFoldDB" id="A0A1I1RFT5"/>
<evidence type="ECO:0000313" key="5">
    <source>
        <dbReference type="Proteomes" id="UP000198611"/>
    </source>
</evidence>
<dbReference type="InterPro" id="IPR011006">
    <property type="entry name" value="CheY-like_superfamily"/>
</dbReference>
<dbReference type="Proteomes" id="UP000198611">
    <property type="component" value="Unassembled WGS sequence"/>
</dbReference>
<evidence type="ECO:0000259" key="3">
    <source>
        <dbReference type="PROSITE" id="PS50110"/>
    </source>
</evidence>
<keyword evidence="5" id="KW-1185">Reference proteome</keyword>
<feature type="domain" description="Response regulatory" evidence="3">
    <location>
        <begin position="2"/>
        <end position="117"/>
    </location>
</feature>
<accession>A0A1I1RFT5</accession>
<evidence type="ECO:0000313" key="4">
    <source>
        <dbReference type="EMBL" id="SFD33169.1"/>
    </source>
</evidence>
<evidence type="ECO:0000256" key="2">
    <source>
        <dbReference type="PROSITE-ProRule" id="PRU00169"/>
    </source>
</evidence>
<feature type="modified residue" description="4-aspartylphosphate" evidence="2">
    <location>
        <position position="52"/>
    </location>
</feature>
<protein>
    <submittedName>
        <fullName evidence="4">Response regulator receiver domain-containing protein</fullName>
    </submittedName>
</protein>
<reference evidence="4 5" key="1">
    <citation type="submission" date="2016-10" db="EMBL/GenBank/DDBJ databases">
        <authorList>
            <person name="de Groot N.N."/>
        </authorList>
    </citation>
    <scope>NUCLEOTIDE SEQUENCE [LARGE SCALE GENOMIC DNA]</scope>
    <source>
        <strain evidence="4 5">HL3</strain>
    </source>
</reference>
<dbReference type="STRING" id="1123397.SAMN05660831_01443"/>
<dbReference type="OrthoDB" id="9800897at2"/>
<dbReference type="GO" id="GO:0000160">
    <property type="term" value="P:phosphorelay signal transduction system"/>
    <property type="evidence" value="ECO:0007669"/>
    <property type="project" value="InterPro"/>
</dbReference>
<dbReference type="PANTHER" id="PTHR44591">
    <property type="entry name" value="STRESS RESPONSE REGULATOR PROTEIN 1"/>
    <property type="match status" value="1"/>
</dbReference>
<dbReference type="Pfam" id="PF00072">
    <property type="entry name" value="Response_reg"/>
    <property type="match status" value="1"/>
</dbReference>